<dbReference type="OrthoDB" id="2190800at2759"/>
<feature type="region of interest" description="Disordered" evidence="1">
    <location>
        <begin position="275"/>
        <end position="297"/>
    </location>
</feature>
<organism evidence="2 3">
    <name type="scientific">Edhazardia aedis (strain USNM 41457)</name>
    <name type="common">Microsporidian parasite</name>
    <dbReference type="NCBI Taxonomy" id="1003232"/>
    <lineage>
        <taxon>Eukaryota</taxon>
        <taxon>Fungi</taxon>
        <taxon>Fungi incertae sedis</taxon>
        <taxon>Microsporidia</taxon>
        <taxon>Edhazardia</taxon>
    </lineage>
</organism>
<dbReference type="InParanoid" id="J9D496"/>
<protein>
    <submittedName>
        <fullName evidence="2">Uncharacterized protein</fullName>
    </submittedName>
</protein>
<dbReference type="EMBL" id="AFBI03000075">
    <property type="protein sequence ID" value="EJW02374.1"/>
    <property type="molecule type" value="Genomic_DNA"/>
</dbReference>
<feature type="compositionally biased region" description="Low complexity" evidence="1">
    <location>
        <begin position="279"/>
        <end position="291"/>
    </location>
</feature>
<name>J9D496_EDHAE</name>
<evidence type="ECO:0000313" key="2">
    <source>
        <dbReference type="EMBL" id="EJW02374.1"/>
    </source>
</evidence>
<sequence length="598" mass="70091">MENFFIKECESDIQGGRILGSKGSFLVDNSIYYSDHKHLFLLFELKEDDIFGDENNEDSNLNIHCRSETRLLKDSKCKYESIKFFYDFFNDYLIVVQSEKNTFELKLLDKQTGRFTTIAKINGVFFYCSVSPDEERILIVLEDGFTILLDDNFDEIKTSTICAKNICVDWIDDSSKFAVTGTSFKVFDRNLGLCKEVNVECSAVAYRKDYATFCVKTECGLMFFDCLGLPHGDSFCNSFIGDVCYLQYSTCLQKIFGVSYYEYSENKRNLNNKSCEQYSKNTNSNSNSNNDNKSDKLDKYNLENKDTNLKNSSYNSSNSTDQSDNYSNYDLLSDKNHRNKDTTFVVDFFYTKNYHWYFKIKKEIQGKFIQIYDDTLYYKNVDNIICTIDFMPTYISHENNFFINDSNFIYETNFDEGIVPLPYYHKKYEIPAFINHFSVFRNLIAIISGYNLYLINIKQNRQQVFDLRSEKSVLNYAEYLQIDDVVVDEIGILILFNKKYIFNFITKVCVQFYHKIHKIFSVNVFGSCKSKLCRIVQNDQFSSVDKINNHISPTKNRNLLDHTDYINNTIFTNNDNLFDNKKATDDKKNSNETNFFLQ</sequence>
<reference evidence="2 3" key="1">
    <citation type="submission" date="2011-08" db="EMBL/GenBank/DDBJ databases">
        <authorList>
            <person name="Liu Z.J."/>
            <person name="Shi F.L."/>
            <person name="Lu J.Q."/>
            <person name="Li M."/>
            <person name="Wang Z.L."/>
        </authorList>
    </citation>
    <scope>NUCLEOTIDE SEQUENCE [LARGE SCALE GENOMIC DNA]</scope>
    <source>
        <strain evidence="2 3">USNM 41457</strain>
    </source>
</reference>
<evidence type="ECO:0000313" key="3">
    <source>
        <dbReference type="Proteomes" id="UP000003163"/>
    </source>
</evidence>
<comment type="caution">
    <text evidence="2">The sequence shown here is derived from an EMBL/GenBank/DDBJ whole genome shotgun (WGS) entry which is preliminary data.</text>
</comment>
<dbReference type="HOGENOM" id="CLU_456359_0_0_1"/>
<feature type="compositionally biased region" description="Low complexity" evidence="1">
    <location>
        <begin position="311"/>
        <end position="325"/>
    </location>
</feature>
<dbReference type="VEuPathDB" id="MicrosporidiaDB:EDEG_03197"/>
<evidence type="ECO:0000256" key="1">
    <source>
        <dbReference type="SAM" id="MobiDB-lite"/>
    </source>
</evidence>
<keyword evidence="3" id="KW-1185">Reference proteome</keyword>
<feature type="region of interest" description="Disordered" evidence="1">
    <location>
        <begin position="306"/>
        <end position="325"/>
    </location>
</feature>
<dbReference type="SUPFAM" id="SSF69304">
    <property type="entry name" value="Tricorn protease N-terminal domain"/>
    <property type="match status" value="1"/>
</dbReference>
<proteinExistence type="predicted"/>
<dbReference type="Proteomes" id="UP000003163">
    <property type="component" value="Unassembled WGS sequence"/>
</dbReference>
<accession>J9D496</accession>
<reference evidence="3" key="2">
    <citation type="submission" date="2015-07" db="EMBL/GenBank/DDBJ databases">
        <title>Contrasting host-pathogen interactions and genome evolution in two generalist and specialist microsporidian pathogens of mosquitoes.</title>
        <authorList>
            <consortium name="The Broad Institute Genomics Platform"/>
            <consortium name="The Broad Institute Genome Sequencing Center for Infectious Disease"/>
            <person name="Cuomo C.A."/>
            <person name="Sanscrainte N.D."/>
            <person name="Goldberg J.M."/>
            <person name="Heiman D."/>
            <person name="Young S."/>
            <person name="Zeng Q."/>
            <person name="Becnel J.J."/>
            <person name="Birren B.W."/>
        </authorList>
    </citation>
    <scope>NUCLEOTIDE SEQUENCE [LARGE SCALE GENOMIC DNA]</scope>
    <source>
        <strain evidence="3">USNM 41457</strain>
    </source>
</reference>
<dbReference type="AlphaFoldDB" id="J9D496"/>
<gene>
    <name evidence="2" type="ORF">EDEG_03197</name>
</gene>